<dbReference type="InterPro" id="IPR002372">
    <property type="entry name" value="PQQ_rpt_dom"/>
</dbReference>
<evidence type="ECO:0000313" key="3">
    <source>
        <dbReference type="EMBL" id="PYE51862.1"/>
    </source>
</evidence>
<feature type="signal peptide" evidence="1">
    <location>
        <begin position="1"/>
        <end position="22"/>
    </location>
</feature>
<dbReference type="Gene3D" id="2.130.10.10">
    <property type="entry name" value="YVTN repeat-like/Quinoprotein amine dehydrogenase"/>
    <property type="match status" value="1"/>
</dbReference>
<feature type="domain" description="Pyrrolo-quinoline quinone repeat" evidence="2">
    <location>
        <begin position="227"/>
        <end position="379"/>
    </location>
</feature>
<dbReference type="OrthoDB" id="7012117at2"/>
<organism evidence="3 4">
    <name type="scientific">Deinococcus yavapaiensis KR-236</name>
    <dbReference type="NCBI Taxonomy" id="694435"/>
    <lineage>
        <taxon>Bacteria</taxon>
        <taxon>Thermotogati</taxon>
        <taxon>Deinococcota</taxon>
        <taxon>Deinococci</taxon>
        <taxon>Deinococcales</taxon>
        <taxon>Deinococcaceae</taxon>
        <taxon>Deinococcus</taxon>
    </lineage>
</organism>
<dbReference type="InterPro" id="IPR018391">
    <property type="entry name" value="PQQ_b-propeller_rpt"/>
</dbReference>
<dbReference type="PANTHER" id="PTHR34512:SF30">
    <property type="entry name" value="OUTER MEMBRANE PROTEIN ASSEMBLY FACTOR BAMB"/>
    <property type="match status" value="1"/>
</dbReference>
<comment type="caution">
    <text evidence="3">The sequence shown here is derived from an EMBL/GenBank/DDBJ whole genome shotgun (WGS) entry which is preliminary data.</text>
</comment>
<dbReference type="SMART" id="SM00564">
    <property type="entry name" value="PQQ"/>
    <property type="match status" value="3"/>
</dbReference>
<name>A0A318S8B0_9DEIO</name>
<dbReference type="Pfam" id="PF13360">
    <property type="entry name" value="PQQ_2"/>
    <property type="match status" value="1"/>
</dbReference>
<dbReference type="InterPro" id="IPR015943">
    <property type="entry name" value="WD40/YVTN_repeat-like_dom_sf"/>
</dbReference>
<keyword evidence="1" id="KW-0732">Signal</keyword>
<feature type="chain" id="PRO_5016253347" evidence="1">
    <location>
        <begin position="23"/>
        <end position="405"/>
    </location>
</feature>
<dbReference type="RefSeq" id="WP_110887891.1">
    <property type="nucleotide sequence ID" value="NZ_QJSX01000014.1"/>
</dbReference>
<keyword evidence="4" id="KW-1185">Reference proteome</keyword>
<proteinExistence type="predicted"/>
<reference evidence="3 4" key="1">
    <citation type="submission" date="2018-06" db="EMBL/GenBank/DDBJ databases">
        <title>Genomic Encyclopedia of Type Strains, Phase IV (KMG-IV): sequencing the most valuable type-strain genomes for metagenomic binning, comparative biology and taxonomic classification.</title>
        <authorList>
            <person name="Goeker M."/>
        </authorList>
    </citation>
    <scope>NUCLEOTIDE SEQUENCE [LARGE SCALE GENOMIC DNA]</scope>
    <source>
        <strain evidence="3 4">DSM 18048</strain>
    </source>
</reference>
<accession>A0A318S8B0</accession>
<dbReference type="SUPFAM" id="SSF50998">
    <property type="entry name" value="Quinoprotein alcohol dehydrogenase-like"/>
    <property type="match status" value="1"/>
</dbReference>
<dbReference type="InterPro" id="IPR011047">
    <property type="entry name" value="Quinoprotein_ADH-like_sf"/>
</dbReference>
<dbReference type="Proteomes" id="UP000248326">
    <property type="component" value="Unassembled WGS sequence"/>
</dbReference>
<gene>
    <name evidence="3" type="ORF">DES52_11463</name>
</gene>
<dbReference type="PROSITE" id="PS51257">
    <property type="entry name" value="PROKAR_LIPOPROTEIN"/>
    <property type="match status" value="1"/>
</dbReference>
<protein>
    <submittedName>
        <fullName evidence="3">Putative pyrroloquinoline-quinone binding quinoprotein</fullName>
    </submittedName>
</protein>
<sequence length="405" mass="45052">MDKGLALLALSLLLGGCSTTQTQLPQQEYNYPALTAIDRDNRISAYGGTIASHDFLVSNANTSEIIPPELKSTDGIVFDRRTRQVVKSYPYSLNSNNALIVDDHLVSDDDKSNLVVTDLTTLRETVTPLSSLGDFFIQTGSTEQSFVDGDNVYMVFINLLAKYDKKTLLTSAAPQPIWARDNGFRRPKDSTGYVNGVAFDRNTKELFYTTREPFAGDDRYYNTWLFRLDENGKEISRFKIAEHLPPTLAFSKIAIEAGTVYVAIGGMKIQKYDLQGKLLWETPNVRCPGQETNVVSGLFRHGSTLLLMPDGDGCFFAFDTLTGKLKWAFESPNQLSFANRPLVLNGVVYAANGYMWALDLETGKILAMSQKNATTQGTTGTPAYDSSTNQIVLWGRELQFYKPLR</sequence>
<dbReference type="AlphaFoldDB" id="A0A318S8B0"/>
<dbReference type="PANTHER" id="PTHR34512">
    <property type="entry name" value="CELL SURFACE PROTEIN"/>
    <property type="match status" value="1"/>
</dbReference>
<evidence type="ECO:0000259" key="2">
    <source>
        <dbReference type="Pfam" id="PF13360"/>
    </source>
</evidence>
<evidence type="ECO:0000256" key="1">
    <source>
        <dbReference type="SAM" id="SignalP"/>
    </source>
</evidence>
<dbReference type="EMBL" id="QJSX01000014">
    <property type="protein sequence ID" value="PYE51862.1"/>
    <property type="molecule type" value="Genomic_DNA"/>
</dbReference>
<evidence type="ECO:0000313" key="4">
    <source>
        <dbReference type="Proteomes" id="UP000248326"/>
    </source>
</evidence>